<organism evidence="1 2">
    <name type="scientific">Nostoc azollae (strain 0708)</name>
    <name type="common">Anabaena azollae (strain 0708)</name>
    <dbReference type="NCBI Taxonomy" id="551115"/>
    <lineage>
        <taxon>Bacteria</taxon>
        <taxon>Bacillati</taxon>
        <taxon>Cyanobacteriota</taxon>
        <taxon>Cyanophyceae</taxon>
        <taxon>Nostocales</taxon>
        <taxon>Nostocaceae</taxon>
        <taxon>Trichormus</taxon>
    </lineage>
</organism>
<evidence type="ECO:0000313" key="1">
    <source>
        <dbReference type="EMBL" id="ADI63837.1"/>
    </source>
</evidence>
<keyword evidence="2" id="KW-1185">Reference proteome</keyword>
<proteinExistence type="predicted"/>
<dbReference type="KEGG" id="naz:Aazo_1675"/>
<dbReference type="STRING" id="551115.Aazo_1675"/>
<evidence type="ECO:0000313" key="2">
    <source>
        <dbReference type="Proteomes" id="UP000001511"/>
    </source>
</evidence>
<dbReference type="HOGENOM" id="CLU_3397611_0_0_3"/>
<dbReference type="Proteomes" id="UP000001511">
    <property type="component" value="Chromosome"/>
</dbReference>
<reference evidence="1 2" key="1">
    <citation type="journal article" date="2010" name="PLoS ONE">
        <title>Genome erosion in a nitrogen-fixing vertically transmitted endosymbiotic multicellular cyanobacterium.</title>
        <authorList>
            <person name="Ran L."/>
            <person name="Larsson J."/>
            <person name="Vigil-Stenman T."/>
            <person name="Nylander J.A."/>
            <person name="Ininbergs K."/>
            <person name="Zheng W.W."/>
            <person name="Lapidus A."/>
            <person name="Lowry S."/>
            <person name="Haselkorn R."/>
            <person name="Bergman B."/>
        </authorList>
    </citation>
    <scope>NUCLEOTIDE SEQUENCE [LARGE SCALE GENOMIC DNA]</scope>
    <source>
        <strain evidence="1 2">0708</strain>
    </source>
</reference>
<dbReference type="AlphaFoldDB" id="D7E540"/>
<name>D7E540_NOSA0</name>
<accession>D7E540</accession>
<sequence length="31" mass="3745">MLRQLQFAENQKAKWDRLIDQRDEAIAQLDT</sequence>
<dbReference type="EMBL" id="CP002059">
    <property type="protein sequence ID" value="ADI63837.1"/>
    <property type="molecule type" value="Genomic_DNA"/>
</dbReference>
<gene>
    <name evidence="1" type="ordered locus">Aazo_1675</name>
</gene>
<protein>
    <submittedName>
        <fullName evidence="1">Uncharacterized protein</fullName>
    </submittedName>
</protein>